<feature type="transmembrane region" description="Helical" evidence="1">
    <location>
        <begin position="94"/>
        <end position="114"/>
    </location>
</feature>
<dbReference type="STRING" id="27342.A0A0H2RET1"/>
<feature type="transmembrane region" description="Helical" evidence="1">
    <location>
        <begin position="196"/>
        <end position="223"/>
    </location>
</feature>
<dbReference type="AlphaFoldDB" id="A0A0H2RET1"/>
<sequence length="347" mass="38866">MASSDVPSIDSTMGALFVGAVISMACWGAEMIQLYSYSNKYVNDAWPIKLLVVVVCGLDVAHQSLSLSSVYKYLITHYADPSFLNQSLPEINDIVIINSLICLLVQGFFLSRIYRLCGQKVFLLAILGSLVIGQFAISIVYFCKTYIISTLSERDRLFGFVMANTLVNATTDLGISGTLIYLLQRSRTGFRINEQMIFRLTLFTMQTTLATTVCAVCGALTAILRRHTLIYLAFYRLAGRLYINALLATLNTRSQRKDGAWTDDLGELTDAMGNALRRLRVHSVTEPRMPSTKNQPQFLNIRVDREVVNDEDSMHKIHEDHEHGEGLHVLPVKSKSFEAAHDSRIIL</sequence>
<feature type="transmembrane region" description="Helical" evidence="1">
    <location>
        <begin position="121"/>
        <end position="142"/>
    </location>
</feature>
<feature type="transmembrane region" description="Helical" evidence="1">
    <location>
        <begin position="162"/>
        <end position="184"/>
    </location>
</feature>
<organism evidence="3 4">
    <name type="scientific">Schizopora paradoxa</name>
    <dbReference type="NCBI Taxonomy" id="27342"/>
    <lineage>
        <taxon>Eukaryota</taxon>
        <taxon>Fungi</taxon>
        <taxon>Dikarya</taxon>
        <taxon>Basidiomycota</taxon>
        <taxon>Agaricomycotina</taxon>
        <taxon>Agaricomycetes</taxon>
        <taxon>Hymenochaetales</taxon>
        <taxon>Schizoporaceae</taxon>
        <taxon>Schizopora</taxon>
    </lineage>
</organism>
<feature type="domain" description="DUF6534" evidence="2">
    <location>
        <begin position="169"/>
        <end position="254"/>
    </location>
</feature>
<name>A0A0H2RET1_9AGAM</name>
<dbReference type="Pfam" id="PF20152">
    <property type="entry name" value="DUF6534"/>
    <property type="match status" value="1"/>
</dbReference>
<dbReference type="Proteomes" id="UP000053477">
    <property type="component" value="Unassembled WGS sequence"/>
</dbReference>
<dbReference type="InterPro" id="IPR045339">
    <property type="entry name" value="DUF6534"/>
</dbReference>
<evidence type="ECO:0000313" key="3">
    <source>
        <dbReference type="EMBL" id="KLO10334.1"/>
    </source>
</evidence>
<proteinExistence type="predicted"/>
<dbReference type="PANTHER" id="PTHR40465">
    <property type="entry name" value="CHROMOSOME 1, WHOLE GENOME SHOTGUN SEQUENCE"/>
    <property type="match status" value="1"/>
</dbReference>
<evidence type="ECO:0000256" key="1">
    <source>
        <dbReference type="SAM" id="Phobius"/>
    </source>
</evidence>
<evidence type="ECO:0000259" key="2">
    <source>
        <dbReference type="Pfam" id="PF20152"/>
    </source>
</evidence>
<keyword evidence="1" id="KW-0812">Transmembrane</keyword>
<dbReference type="OrthoDB" id="2687272at2759"/>
<feature type="transmembrane region" description="Helical" evidence="1">
    <location>
        <begin position="12"/>
        <end position="29"/>
    </location>
</feature>
<accession>A0A0H2RET1</accession>
<dbReference type="EMBL" id="KQ086029">
    <property type="protein sequence ID" value="KLO10334.1"/>
    <property type="molecule type" value="Genomic_DNA"/>
</dbReference>
<keyword evidence="1" id="KW-0472">Membrane</keyword>
<reference evidence="3 4" key="1">
    <citation type="submission" date="2015-04" db="EMBL/GenBank/DDBJ databases">
        <title>Complete genome sequence of Schizopora paradoxa KUC8140, a cosmopolitan wood degrader in East Asia.</title>
        <authorList>
            <consortium name="DOE Joint Genome Institute"/>
            <person name="Min B."/>
            <person name="Park H."/>
            <person name="Jang Y."/>
            <person name="Kim J.-J."/>
            <person name="Kim K.H."/>
            <person name="Pangilinan J."/>
            <person name="Lipzen A."/>
            <person name="Riley R."/>
            <person name="Grigoriev I.V."/>
            <person name="Spatafora J.W."/>
            <person name="Choi I.-G."/>
        </authorList>
    </citation>
    <scope>NUCLEOTIDE SEQUENCE [LARGE SCALE GENOMIC DNA]</scope>
    <source>
        <strain evidence="3 4">KUC8140</strain>
    </source>
</reference>
<keyword evidence="4" id="KW-1185">Reference proteome</keyword>
<evidence type="ECO:0000313" key="4">
    <source>
        <dbReference type="Proteomes" id="UP000053477"/>
    </source>
</evidence>
<dbReference type="PANTHER" id="PTHR40465:SF1">
    <property type="entry name" value="DUF6534 DOMAIN-CONTAINING PROTEIN"/>
    <property type="match status" value="1"/>
</dbReference>
<keyword evidence="1" id="KW-1133">Transmembrane helix</keyword>
<protein>
    <recommendedName>
        <fullName evidence="2">DUF6534 domain-containing protein</fullName>
    </recommendedName>
</protein>
<gene>
    <name evidence="3" type="ORF">SCHPADRAFT_524434</name>
</gene>
<dbReference type="InParanoid" id="A0A0H2RET1"/>